<dbReference type="CDD" id="cd09272">
    <property type="entry name" value="RNase_HI_RT_Ty1"/>
    <property type="match status" value="1"/>
</dbReference>
<keyword evidence="4" id="KW-1185">Reference proteome</keyword>
<evidence type="ECO:0000259" key="2">
    <source>
        <dbReference type="Pfam" id="PF13966"/>
    </source>
</evidence>
<feature type="domain" description="Reverse transcriptase Ty1/copia-type" evidence="1">
    <location>
        <begin position="450"/>
        <end position="546"/>
    </location>
</feature>
<dbReference type="Pfam" id="PF07727">
    <property type="entry name" value="RVT_2"/>
    <property type="match status" value="1"/>
</dbReference>
<keyword evidence="3" id="KW-0808">Transferase</keyword>
<dbReference type="GO" id="GO:0003964">
    <property type="term" value="F:RNA-directed DNA polymerase activity"/>
    <property type="evidence" value="ECO:0007669"/>
    <property type="project" value="UniProtKB-KW"/>
</dbReference>
<dbReference type="InterPro" id="IPR026960">
    <property type="entry name" value="RVT-Znf"/>
</dbReference>
<dbReference type="SUPFAM" id="SSF56672">
    <property type="entry name" value="DNA/RNA polymerases"/>
    <property type="match status" value="1"/>
</dbReference>
<accession>A0ABQ4ZXE5</accession>
<evidence type="ECO:0000259" key="1">
    <source>
        <dbReference type="Pfam" id="PF07727"/>
    </source>
</evidence>
<gene>
    <name evidence="3" type="ORF">Tco_0800623</name>
</gene>
<dbReference type="PANTHER" id="PTHR11439">
    <property type="entry name" value="GAG-POL-RELATED RETROTRANSPOSON"/>
    <property type="match status" value="1"/>
</dbReference>
<keyword evidence="3" id="KW-0695">RNA-directed DNA polymerase</keyword>
<dbReference type="InterPro" id="IPR043502">
    <property type="entry name" value="DNA/RNA_pol_sf"/>
</dbReference>
<sequence length="763" mass="86908">MVEQATSLIGCSIMSNKFRYLGVMVGEYSSRIKAWDDVILKLRSRLSKWKVKTLSIGGRLTLLKSVLGASPIYNMSIFKVPTGVLKVMESIRSRFFNGADQSEKKVTWVAWNKVLASKKHGGLGVSSFFALNRALLLKWVWRFVSQDGSLWYKVIRALYGSSVETHSTSLSSNWCSIMREVNKLKGKGFDFWSHCKKRIGNGDDSRFWFDCWIGDVPLRVKFPRLFALDLNKEASVAVKLSAPIDISFRRNARGGIEEHLLADLTSLMDSVTLSNSGDRWVCDLVSDGNFRVKEIRNYIDDLFLPHQAAQTRWIKYIPIKVNIFAWRARQDCLPTRVNLIRRGITIESSLCPVCSVCEEDVCHIFFRCDLAQLVLRRICRWWGLDPHDWSSFQEWQSWILSIQFSSKEHVIGLFISFDVEKCFSLMASYLRQLHASTTRVCDFAHPDYHSKTDTSLFVYHMGSDVAYLLLYVDDIILTASSTALLQRIITLLHSEFAMTDLGSLNYFLGVSTQRSKSGLFLSQSKFVEKILERAHMQHCNLCKTPVDTESELGSDGDPVSDPTLYRSLAGALQYLTFTHPDISYDVQQICLYMHDPRDPHFTALKHADWAGCPVTRRSTSGYCVFLGDNLLSWSAKRQVTLSRSSAEAEYRGVANVVAETAWIRNLLLELHTPLSTATLVYCDNVSAVYLSTNPVQHQRTKHIEIDIHFVREYVASGQVRVLHVPSRFQYADIFTKGLPTALFLEFRSSLNVRRSPAHTEGEY</sequence>
<reference evidence="3" key="2">
    <citation type="submission" date="2022-01" db="EMBL/GenBank/DDBJ databases">
        <authorList>
            <person name="Yamashiro T."/>
            <person name="Shiraishi A."/>
            <person name="Satake H."/>
            <person name="Nakayama K."/>
        </authorList>
    </citation>
    <scope>NUCLEOTIDE SEQUENCE</scope>
</reference>
<reference evidence="3" key="1">
    <citation type="journal article" date="2022" name="Int. J. Mol. Sci.">
        <title>Draft Genome of Tanacetum Coccineum: Genomic Comparison of Closely Related Tanacetum-Family Plants.</title>
        <authorList>
            <person name="Yamashiro T."/>
            <person name="Shiraishi A."/>
            <person name="Nakayama K."/>
            <person name="Satake H."/>
        </authorList>
    </citation>
    <scope>NUCLEOTIDE SEQUENCE</scope>
</reference>
<protein>
    <submittedName>
        <fullName evidence="3">RNA-directed DNA polymerase, eukaryota</fullName>
    </submittedName>
</protein>
<dbReference type="PANTHER" id="PTHR11439:SF524">
    <property type="entry name" value="RNA-DIRECTED DNA POLYMERASE, PROTEIN KINASE RLK-PELLE-DLSV FAMILY"/>
    <property type="match status" value="1"/>
</dbReference>
<dbReference type="Pfam" id="PF13966">
    <property type="entry name" value="zf-RVT"/>
    <property type="match status" value="1"/>
</dbReference>
<proteinExistence type="predicted"/>
<dbReference type="Proteomes" id="UP001151760">
    <property type="component" value="Unassembled WGS sequence"/>
</dbReference>
<name>A0ABQ4ZXE5_9ASTR</name>
<comment type="caution">
    <text evidence="3">The sequence shown here is derived from an EMBL/GenBank/DDBJ whole genome shotgun (WGS) entry which is preliminary data.</text>
</comment>
<dbReference type="InterPro" id="IPR013103">
    <property type="entry name" value="RVT_2"/>
</dbReference>
<organism evidence="3 4">
    <name type="scientific">Tanacetum coccineum</name>
    <dbReference type="NCBI Taxonomy" id="301880"/>
    <lineage>
        <taxon>Eukaryota</taxon>
        <taxon>Viridiplantae</taxon>
        <taxon>Streptophyta</taxon>
        <taxon>Embryophyta</taxon>
        <taxon>Tracheophyta</taxon>
        <taxon>Spermatophyta</taxon>
        <taxon>Magnoliopsida</taxon>
        <taxon>eudicotyledons</taxon>
        <taxon>Gunneridae</taxon>
        <taxon>Pentapetalae</taxon>
        <taxon>asterids</taxon>
        <taxon>campanulids</taxon>
        <taxon>Asterales</taxon>
        <taxon>Asteraceae</taxon>
        <taxon>Asteroideae</taxon>
        <taxon>Anthemideae</taxon>
        <taxon>Anthemidinae</taxon>
        <taxon>Tanacetum</taxon>
    </lineage>
</organism>
<dbReference type="EMBL" id="BQNB010011673">
    <property type="protein sequence ID" value="GJS93655.1"/>
    <property type="molecule type" value="Genomic_DNA"/>
</dbReference>
<keyword evidence="3" id="KW-0548">Nucleotidyltransferase</keyword>
<evidence type="ECO:0000313" key="3">
    <source>
        <dbReference type="EMBL" id="GJS93655.1"/>
    </source>
</evidence>
<feature type="domain" description="Reverse transcriptase zinc-binding" evidence="2">
    <location>
        <begin position="307"/>
        <end position="372"/>
    </location>
</feature>
<evidence type="ECO:0000313" key="4">
    <source>
        <dbReference type="Proteomes" id="UP001151760"/>
    </source>
</evidence>